<comment type="caution">
    <text evidence="1">The sequence shown here is derived from an EMBL/GenBank/DDBJ whole genome shotgun (WGS) entry which is preliminary data.</text>
</comment>
<dbReference type="Proteomes" id="UP001057402">
    <property type="component" value="Chromosome 8"/>
</dbReference>
<sequence length="599" mass="65255">MADISPERKSGCGLLTAVFSRGTYWLKRSSSSGSTSLSNNGINATKSAGTPSSRRRRGSDDVVFIDQQPKGLDVPLRQQNTRNAYNVNHQQIPGSYYPRQAANKGPPPDRPTVAPSSVLRNSQPYVSQGRKVPRDAVGISGELESMIADHQKSKGSSTLVRASSSNVMLAGSLGNLRQSGTTGVSGSNDILDYLPTTANEKHSVPKGSYPESTTKKSNAASLSGNPSSSLCRALSTRMDPETLKILGNEDYKNGKFVEALALYEAAISIDPNKASYRSNKSAALTALGRIIEALLECKEAIRIEPSYHRAHNRLATLYVRLGEAEKAMYHYKYAGPDADPDVVTSAKALQLHLQKCTEARQRRDWNSLIRECRQAVSSYADSAPQIFALQAEALMKLNRHEEAEAVLTKGPRFDVDSCTKFLGPIGSANLLTVRAQVDMATGRFDEAVEAAQRAVRLDSNNKEAHLVVRKAQAVAAARSRGNELFKAQRFLEAAKAYGEGLEFEPYNSILLCNRAACLAKLGQFEHAVADCTSALNVHPSYSKARLRRADCSAKLARWQLAKEDYAILVQESPDNEELKQSLSEADRQLRGGSEMLTDS</sequence>
<evidence type="ECO:0000313" key="2">
    <source>
        <dbReference type="Proteomes" id="UP001057402"/>
    </source>
</evidence>
<proteinExistence type="predicted"/>
<protein>
    <submittedName>
        <fullName evidence="1">Uncharacterized protein</fullName>
    </submittedName>
</protein>
<accession>A0ACB9N0V2</accession>
<keyword evidence="2" id="KW-1185">Reference proteome</keyword>
<dbReference type="EMBL" id="CM042887">
    <property type="protein sequence ID" value="KAI4330162.1"/>
    <property type="molecule type" value="Genomic_DNA"/>
</dbReference>
<evidence type="ECO:0000313" key="1">
    <source>
        <dbReference type="EMBL" id="KAI4330162.1"/>
    </source>
</evidence>
<name>A0ACB9N0V2_9MYRT</name>
<gene>
    <name evidence="1" type="ORF">MLD38_028465</name>
</gene>
<organism evidence="1 2">
    <name type="scientific">Melastoma candidum</name>
    <dbReference type="NCBI Taxonomy" id="119954"/>
    <lineage>
        <taxon>Eukaryota</taxon>
        <taxon>Viridiplantae</taxon>
        <taxon>Streptophyta</taxon>
        <taxon>Embryophyta</taxon>
        <taxon>Tracheophyta</taxon>
        <taxon>Spermatophyta</taxon>
        <taxon>Magnoliopsida</taxon>
        <taxon>eudicotyledons</taxon>
        <taxon>Gunneridae</taxon>
        <taxon>Pentapetalae</taxon>
        <taxon>rosids</taxon>
        <taxon>malvids</taxon>
        <taxon>Myrtales</taxon>
        <taxon>Melastomataceae</taxon>
        <taxon>Melastomatoideae</taxon>
        <taxon>Melastomateae</taxon>
        <taxon>Melastoma</taxon>
    </lineage>
</organism>
<reference evidence="2" key="1">
    <citation type="journal article" date="2023" name="Front. Plant Sci.">
        <title>Chromosomal-level genome assembly of Melastoma candidum provides insights into trichome evolution.</title>
        <authorList>
            <person name="Zhong Y."/>
            <person name="Wu W."/>
            <person name="Sun C."/>
            <person name="Zou P."/>
            <person name="Liu Y."/>
            <person name="Dai S."/>
            <person name="Zhou R."/>
        </authorList>
    </citation>
    <scope>NUCLEOTIDE SEQUENCE [LARGE SCALE GENOMIC DNA]</scope>
</reference>